<dbReference type="RefSeq" id="WP_053078143.1">
    <property type="nucleotide sequence ID" value="NZ_FUXD01000022.1"/>
</dbReference>
<protein>
    <recommendedName>
        <fullName evidence="1">Fido domain-containing protein</fullName>
    </recommendedName>
</protein>
<gene>
    <name evidence="2" type="ORF">AB840_06515</name>
</gene>
<dbReference type="InParanoid" id="A0A0J6ZPD8"/>
<dbReference type="OrthoDB" id="9802752at2"/>
<evidence type="ECO:0000313" key="3">
    <source>
        <dbReference type="Proteomes" id="UP000036503"/>
    </source>
</evidence>
<dbReference type="PATRIC" id="fig|1122219.3.peg.782"/>
<feature type="domain" description="Fido" evidence="1">
    <location>
        <begin position="10"/>
        <end position="133"/>
    </location>
</feature>
<dbReference type="InterPro" id="IPR006440">
    <property type="entry name" value="Doc"/>
</dbReference>
<keyword evidence="3" id="KW-1185">Reference proteome</keyword>
<dbReference type="NCBIfam" id="TIGR01550">
    <property type="entry name" value="DOC_P1"/>
    <property type="match status" value="1"/>
</dbReference>
<dbReference type="GO" id="GO:0016301">
    <property type="term" value="F:kinase activity"/>
    <property type="evidence" value="ECO:0007669"/>
    <property type="project" value="InterPro"/>
</dbReference>
<evidence type="ECO:0000259" key="1">
    <source>
        <dbReference type="PROSITE" id="PS51459"/>
    </source>
</evidence>
<dbReference type="InterPro" id="IPR036597">
    <property type="entry name" value="Fido-like_dom_sf"/>
</dbReference>
<name>A0A0J6ZPD8_9FIRM</name>
<dbReference type="EMBL" id="LEKT01000016">
    <property type="protein sequence ID" value="KMO86756.1"/>
    <property type="molecule type" value="Genomic_DNA"/>
</dbReference>
<dbReference type="Proteomes" id="UP000036503">
    <property type="component" value="Unassembled WGS sequence"/>
</dbReference>
<sequence length="140" mass="15698">MNTNKQIIQLLYEDVIGCHEELEKSFGDNNKGVRDSGLIESAIYAPFSGFGDHDFYPSVIEKAACLFYGLNKNHGFVDGNKRTALHCTSIFLFINDLEINATQDELVEISTGIADSKQSKETDCEMLITWFEAHIVNINT</sequence>
<dbReference type="PROSITE" id="PS51459">
    <property type="entry name" value="FIDO"/>
    <property type="match status" value="1"/>
</dbReference>
<dbReference type="PANTHER" id="PTHR39426">
    <property type="entry name" value="HOMOLOGY TO DEATH-ON-CURING PROTEIN OF PHAGE P1"/>
    <property type="match status" value="1"/>
</dbReference>
<dbReference type="Pfam" id="PF02661">
    <property type="entry name" value="Fic"/>
    <property type="match status" value="1"/>
</dbReference>
<accession>A0A0J6ZPD8</accession>
<reference evidence="2 3" key="1">
    <citation type="submission" date="2015-06" db="EMBL/GenBank/DDBJ databases">
        <title>Draft genome sequence of beer spoilage bacterium Megasphaera cerevisiae type strain 20462.</title>
        <authorList>
            <person name="Kutumbaka K."/>
            <person name="Pasmowitz J."/>
            <person name="Mategko J."/>
            <person name="Reyes D."/>
            <person name="Friedrich A."/>
            <person name="Han S."/>
            <person name="Martens-Habbena W."/>
            <person name="Neal-McKinney J."/>
            <person name="Janagama H.K."/>
            <person name="Nadala C."/>
            <person name="Samadpour M."/>
        </authorList>
    </citation>
    <scope>NUCLEOTIDE SEQUENCE [LARGE SCALE GENOMIC DNA]</scope>
    <source>
        <strain evidence="2 3">DSM 20462</strain>
    </source>
</reference>
<proteinExistence type="predicted"/>
<dbReference type="PANTHER" id="PTHR39426:SF1">
    <property type="entry name" value="HOMOLOGY TO DEATH-ON-CURING PROTEIN OF PHAGE P1"/>
    <property type="match status" value="1"/>
</dbReference>
<evidence type="ECO:0000313" key="2">
    <source>
        <dbReference type="EMBL" id="KMO86756.1"/>
    </source>
</evidence>
<dbReference type="STRING" id="39029.BSR42_06175"/>
<organism evidence="2 3">
    <name type="scientific">Megasphaera cerevisiae DSM 20462</name>
    <dbReference type="NCBI Taxonomy" id="1122219"/>
    <lineage>
        <taxon>Bacteria</taxon>
        <taxon>Bacillati</taxon>
        <taxon>Bacillota</taxon>
        <taxon>Negativicutes</taxon>
        <taxon>Veillonellales</taxon>
        <taxon>Veillonellaceae</taxon>
        <taxon>Megasphaera</taxon>
    </lineage>
</organism>
<dbReference type="InterPro" id="IPR053737">
    <property type="entry name" value="Type_II_TA_Toxin"/>
</dbReference>
<dbReference type="SUPFAM" id="SSF140931">
    <property type="entry name" value="Fic-like"/>
    <property type="match status" value="1"/>
</dbReference>
<dbReference type="InterPro" id="IPR003812">
    <property type="entry name" value="Fido"/>
</dbReference>
<comment type="caution">
    <text evidence="2">The sequence shown here is derived from an EMBL/GenBank/DDBJ whole genome shotgun (WGS) entry which is preliminary data.</text>
</comment>
<dbReference type="AlphaFoldDB" id="A0A0J6ZPD8"/>
<dbReference type="Gene3D" id="1.20.120.1870">
    <property type="entry name" value="Fic/DOC protein, Fido domain"/>
    <property type="match status" value="1"/>
</dbReference>